<dbReference type="Proteomes" id="UP000319160">
    <property type="component" value="Unassembled WGS sequence"/>
</dbReference>
<evidence type="ECO:0000259" key="4">
    <source>
        <dbReference type="Pfam" id="PF06985"/>
    </source>
</evidence>
<protein>
    <submittedName>
        <fullName evidence="7">Uncharacterized protein</fullName>
    </submittedName>
</protein>
<name>A0A553I908_9PEZI</name>
<evidence type="ECO:0000256" key="1">
    <source>
        <dbReference type="ARBA" id="ARBA00022737"/>
    </source>
</evidence>
<keyword evidence="8" id="KW-1185">Reference proteome</keyword>
<dbReference type="OrthoDB" id="21416at2759"/>
<feature type="domain" description="GPI inositol-deacylase winged helix" evidence="5">
    <location>
        <begin position="498"/>
        <end position="575"/>
    </location>
</feature>
<accession>A0A553I908</accession>
<proteinExistence type="predicted"/>
<dbReference type="SUPFAM" id="SSF52540">
    <property type="entry name" value="P-loop containing nucleoside triphosphate hydrolases"/>
    <property type="match status" value="1"/>
</dbReference>
<feature type="domain" description="Nephrocystin 3-like N-terminal" evidence="6">
    <location>
        <begin position="237"/>
        <end position="379"/>
    </location>
</feature>
<gene>
    <name evidence="7" type="ORF">FHL15_002347</name>
</gene>
<dbReference type="Gene3D" id="3.40.50.300">
    <property type="entry name" value="P-loop containing nucleotide triphosphate hydrolases"/>
    <property type="match status" value="1"/>
</dbReference>
<dbReference type="Pfam" id="PF22939">
    <property type="entry name" value="WHD_GPIID"/>
    <property type="match status" value="1"/>
</dbReference>
<dbReference type="InterPro" id="IPR010730">
    <property type="entry name" value="HET"/>
</dbReference>
<evidence type="ECO:0000256" key="3">
    <source>
        <dbReference type="SAM" id="MobiDB-lite"/>
    </source>
</evidence>
<feature type="region of interest" description="Disordered" evidence="3">
    <location>
        <begin position="852"/>
        <end position="875"/>
    </location>
</feature>
<sequence length="1428" mass="165092">MDSANRILEESFDEFRDQQPDGLFEKFQQTKLNDLKIKILEIQTSQERRKSMTDFPRIVSFIAAFEGVLTLEQVVKDDIKALDEVLQSYRGLGVRLPSVKSYATLVTEKPEVSICLANMYHDLLEFQKSLLKLFAGHDWKATFHTSWRYYHQDSFPDLLKSFDQHRKALEDLLRAHHYQTLNDMSGRLNNHFQTYQDDRQELEMHIRRYEEDRNELLHNAREQEKHRKQQQLDEFTKWVLAPRGLQGKTILASRIIDHCDGSLNGFKTSYFYCREDDPKQNNCLAIYKSLLMQMLRHHEDLLPSCHERKVKGNEMLNDEAVAQALIKLFCNADMNQFIIIDGVDEIDSAQRKPLLQFFAGLVDKCDTYKPGKVRVLFLSHDIADYKHLKTESATFMELNPDMVQKDIKTLVAKKAEKLKEELGMTDEEIQRIQELTVARSDGMILFASLVMDNFSSQPTIEHAKEQLQPNVFPQSLHKAYGNIIQRLHQSLGENQWLMAKKIFGWLACAKRPLHWHEIQAALSMVTNIPDRPVSMEYHNKQLRHDIREICGSLVQKLGNRIMFVHSTAKLYIVDSEHLDMKSIECEFTTQCLRYLSSPCFQNDLSDDQRKGFILQGYYSFQDYAIANWAYHIDALIKSGPNIPMSYLSNFSQALAEFAQVYHGGLSIPADAEERASRAREECMAFVGYDFYETLVIIWTHFSHQQAAHFKERNKVSLPSLKTSLEQSRDMLESLPSPRELEDLYGFQIEDLDTYSHDDKSGFHILHYSRASYSHSLAKGCALCTLISSQLGKIELEDDVCGQLEAFMVLKRRWPLVSNLARGTNMSPVNIHSRLGFATLSVMDTLPTPYRELSYEDSEGQNNRKRKRDQIEASPRQLSLYHHTGSPENMRLARHWIKHCLEHHDMCARGSSHHHAAFVPTRLIDTQYPHRPFLLTTKDASITEYIALSYVWGDGKRFTTTGANFKEHQNRIPLKLVPKTFAHAFQVTRELGYRYVWIDALCIKQDDDDDLEHELANMGEIYRHATFTIFAEGAPSVFGGLFQQRDPCLYRPCAVDVKTTTEKGVISESLTLGTVITGENYLKKRGWILQEEVLSSRCLSFGKQMSWQCTTSEASETRPNSRQRKTALNHGRATCEDKLKMWLYASTEMDKAPREKWFRWNQYDAWYSVIEEYSTKDLTYVTDRLRALSGLAKLFQEVHHATYVAGLWRKDLQLGLTWYVASNDPRPVKEAVDQKPSWSWASVGLVRLKFCAWRAFSTHVVSDDAKILDASYTPLHEANPAGGVVDGILKLRTRIKKLRLSWSAEYVVSRTEFSYGNYSGTETTTMTRGEHPRFTARVFELGSSHFVGEAALDRPMRTRRGIGIREVEVWCALLHVQKTSDQLQFTALILEEDRSRPMAYRRLGLLFPEHKSLKDTPFEDWNLKEIDIL</sequence>
<keyword evidence="2" id="KW-0175">Coiled coil</keyword>
<dbReference type="EMBL" id="VFLP01000009">
    <property type="protein sequence ID" value="TRX96681.1"/>
    <property type="molecule type" value="Genomic_DNA"/>
</dbReference>
<evidence type="ECO:0000259" key="5">
    <source>
        <dbReference type="Pfam" id="PF22939"/>
    </source>
</evidence>
<dbReference type="InterPro" id="IPR054471">
    <property type="entry name" value="GPIID_WHD"/>
</dbReference>
<dbReference type="InterPro" id="IPR027417">
    <property type="entry name" value="P-loop_NTPase"/>
</dbReference>
<comment type="caution">
    <text evidence="7">The sequence shown here is derived from an EMBL/GenBank/DDBJ whole genome shotgun (WGS) entry which is preliminary data.</text>
</comment>
<feature type="coiled-coil region" evidence="2">
    <location>
        <begin position="192"/>
        <end position="226"/>
    </location>
</feature>
<dbReference type="PANTHER" id="PTHR33112:SF16">
    <property type="entry name" value="HETEROKARYON INCOMPATIBILITY DOMAIN-CONTAINING PROTEIN"/>
    <property type="match status" value="1"/>
</dbReference>
<dbReference type="Pfam" id="PF24883">
    <property type="entry name" value="NPHP3_N"/>
    <property type="match status" value="1"/>
</dbReference>
<dbReference type="STRING" id="2512241.A0A553I908"/>
<organism evidence="7 8">
    <name type="scientific">Xylaria flabelliformis</name>
    <dbReference type="NCBI Taxonomy" id="2512241"/>
    <lineage>
        <taxon>Eukaryota</taxon>
        <taxon>Fungi</taxon>
        <taxon>Dikarya</taxon>
        <taxon>Ascomycota</taxon>
        <taxon>Pezizomycotina</taxon>
        <taxon>Sordariomycetes</taxon>
        <taxon>Xylariomycetidae</taxon>
        <taxon>Xylariales</taxon>
        <taxon>Xylariaceae</taxon>
        <taxon>Xylaria</taxon>
    </lineage>
</organism>
<keyword evidence="1" id="KW-0677">Repeat</keyword>
<evidence type="ECO:0000313" key="7">
    <source>
        <dbReference type="EMBL" id="TRX96681.1"/>
    </source>
</evidence>
<evidence type="ECO:0000256" key="2">
    <source>
        <dbReference type="SAM" id="Coils"/>
    </source>
</evidence>
<reference evidence="8" key="1">
    <citation type="submission" date="2019-06" db="EMBL/GenBank/DDBJ databases">
        <title>Draft genome sequence of the griseofulvin-producing fungus Xylaria cubensis strain G536.</title>
        <authorList>
            <person name="Mead M.E."/>
            <person name="Raja H.A."/>
            <person name="Steenwyk J.L."/>
            <person name="Knowles S.L."/>
            <person name="Oberlies N.H."/>
            <person name="Rokas A."/>
        </authorList>
    </citation>
    <scope>NUCLEOTIDE SEQUENCE [LARGE SCALE GENOMIC DNA]</scope>
    <source>
        <strain evidence="8">G536</strain>
    </source>
</reference>
<dbReference type="Pfam" id="PF06985">
    <property type="entry name" value="HET"/>
    <property type="match status" value="1"/>
</dbReference>
<evidence type="ECO:0000259" key="6">
    <source>
        <dbReference type="Pfam" id="PF24883"/>
    </source>
</evidence>
<evidence type="ECO:0000313" key="8">
    <source>
        <dbReference type="Proteomes" id="UP000319160"/>
    </source>
</evidence>
<dbReference type="PANTHER" id="PTHR33112">
    <property type="entry name" value="DOMAIN PROTEIN, PUTATIVE-RELATED"/>
    <property type="match status" value="1"/>
</dbReference>
<dbReference type="InterPro" id="IPR056884">
    <property type="entry name" value="NPHP3-like_N"/>
</dbReference>
<feature type="domain" description="Heterokaryon incompatibility" evidence="4">
    <location>
        <begin position="944"/>
        <end position="1090"/>
    </location>
</feature>